<dbReference type="InterPro" id="IPR004838">
    <property type="entry name" value="NHTrfase_class1_PyrdxlP-BS"/>
</dbReference>
<dbReference type="GO" id="GO:0008483">
    <property type="term" value="F:transaminase activity"/>
    <property type="evidence" value="ECO:0007669"/>
    <property type="project" value="UniProtKB-KW"/>
</dbReference>
<keyword evidence="4 6" id="KW-0808">Transferase</keyword>
<keyword evidence="9" id="KW-1185">Reference proteome</keyword>
<dbReference type="PROSITE" id="PS00105">
    <property type="entry name" value="AA_TRANSFER_CLASS_1"/>
    <property type="match status" value="1"/>
</dbReference>
<dbReference type="PANTHER" id="PTHR46383:SF1">
    <property type="entry name" value="ASPARTATE AMINOTRANSFERASE"/>
    <property type="match status" value="1"/>
</dbReference>
<dbReference type="SUPFAM" id="SSF53383">
    <property type="entry name" value="PLP-dependent transferases"/>
    <property type="match status" value="1"/>
</dbReference>
<name>A0ABQ2F911_9MICO</name>
<dbReference type="Gene3D" id="3.40.640.10">
    <property type="entry name" value="Type I PLP-dependent aspartate aminotransferase-like (Major domain)"/>
    <property type="match status" value="1"/>
</dbReference>
<comment type="similarity">
    <text evidence="2 6">Belongs to the class-I pyridoxal-phosphate-dependent aminotransferase family.</text>
</comment>
<evidence type="ECO:0000256" key="2">
    <source>
        <dbReference type="ARBA" id="ARBA00007441"/>
    </source>
</evidence>
<evidence type="ECO:0000259" key="7">
    <source>
        <dbReference type="Pfam" id="PF00155"/>
    </source>
</evidence>
<organism evidence="8 9">
    <name type="scientific">Ornithinimicrobium pekingense</name>
    <dbReference type="NCBI Taxonomy" id="384677"/>
    <lineage>
        <taxon>Bacteria</taxon>
        <taxon>Bacillati</taxon>
        <taxon>Actinomycetota</taxon>
        <taxon>Actinomycetes</taxon>
        <taxon>Micrococcales</taxon>
        <taxon>Ornithinimicrobiaceae</taxon>
        <taxon>Ornithinimicrobium</taxon>
    </lineage>
</organism>
<dbReference type="InterPro" id="IPR015424">
    <property type="entry name" value="PyrdxlP-dep_Trfase"/>
</dbReference>
<keyword evidence="5" id="KW-0663">Pyridoxal phosphate</keyword>
<evidence type="ECO:0000256" key="4">
    <source>
        <dbReference type="ARBA" id="ARBA00022679"/>
    </source>
</evidence>
<feature type="domain" description="Aminotransferase class I/classII large" evidence="7">
    <location>
        <begin position="28"/>
        <end position="379"/>
    </location>
</feature>
<evidence type="ECO:0000313" key="9">
    <source>
        <dbReference type="Proteomes" id="UP000662111"/>
    </source>
</evidence>
<evidence type="ECO:0000256" key="5">
    <source>
        <dbReference type="ARBA" id="ARBA00022898"/>
    </source>
</evidence>
<proteinExistence type="inferred from homology"/>
<dbReference type="EMBL" id="BMLB01000004">
    <property type="protein sequence ID" value="GGK71511.1"/>
    <property type="molecule type" value="Genomic_DNA"/>
</dbReference>
<keyword evidence="3 6" id="KW-0032">Aminotransferase</keyword>
<dbReference type="RefSeq" id="WP_022922585.1">
    <property type="nucleotide sequence ID" value="NZ_BMLB01000004.1"/>
</dbReference>
<sequence>MSPVATRASGLAVSPIRRMAVGAPDGTVSLGLGEPGWPVPLVARQALAAAGAAEGALPYGPNTSSPELVAAVRDQHAAAHGIPGLSTEQVMVTSGSQAALFALFCAHVEAGSTVLVPDPGFVSYRSLAHLCQARAVGYRLGEGGALDAWQVETALEAHSDVSLVVLNHPANPTGGMASAAALARVAEACARRGVLLVSDEVYRELWVGERPPGLHDTAGVDAGVVLGSVSKAFGAPGLRVGWAVGAAELLAPARVVHNAMTTAPARPSQEAATALLRAADEVLAEARGHVRARWALLARVAPHLLPPDTSGGGRAGFYLWLPLPDGVPPEETTDFALRVRDTSRVTTVPGDAFGPAGAGWLRVSLGGPLEELDEGLARLAPWWKA</sequence>
<dbReference type="Proteomes" id="UP000662111">
    <property type="component" value="Unassembled WGS sequence"/>
</dbReference>
<dbReference type="InterPro" id="IPR004839">
    <property type="entry name" value="Aminotransferase_I/II_large"/>
</dbReference>
<dbReference type="InterPro" id="IPR015421">
    <property type="entry name" value="PyrdxlP-dep_Trfase_major"/>
</dbReference>
<accession>A0ABQ2F911</accession>
<dbReference type="InterPro" id="IPR050596">
    <property type="entry name" value="AspAT/PAT-like"/>
</dbReference>
<evidence type="ECO:0000256" key="6">
    <source>
        <dbReference type="RuleBase" id="RU000481"/>
    </source>
</evidence>
<protein>
    <recommendedName>
        <fullName evidence="6">Aminotransferase</fullName>
        <ecNumber evidence="6">2.6.1.-</ecNumber>
    </recommendedName>
</protein>
<comment type="caution">
    <text evidence="8">The sequence shown here is derived from an EMBL/GenBank/DDBJ whole genome shotgun (WGS) entry which is preliminary data.</text>
</comment>
<evidence type="ECO:0000313" key="8">
    <source>
        <dbReference type="EMBL" id="GGK71511.1"/>
    </source>
</evidence>
<reference evidence="9" key="1">
    <citation type="journal article" date="2019" name="Int. J. Syst. Evol. Microbiol.">
        <title>The Global Catalogue of Microorganisms (GCM) 10K type strain sequencing project: providing services to taxonomists for standard genome sequencing and annotation.</title>
        <authorList>
            <consortium name="The Broad Institute Genomics Platform"/>
            <consortium name="The Broad Institute Genome Sequencing Center for Infectious Disease"/>
            <person name="Wu L."/>
            <person name="Ma J."/>
        </authorList>
    </citation>
    <scope>NUCLEOTIDE SEQUENCE [LARGE SCALE GENOMIC DNA]</scope>
    <source>
        <strain evidence="9">CGMCC 1.5362</strain>
    </source>
</reference>
<evidence type="ECO:0000256" key="3">
    <source>
        <dbReference type="ARBA" id="ARBA00022576"/>
    </source>
</evidence>
<evidence type="ECO:0000256" key="1">
    <source>
        <dbReference type="ARBA" id="ARBA00001933"/>
    </source>
</evidence>
<dbReference type="Pfam" id="PF00155">
    <property type="entry name" value="Aminotran_1_2"/>
    <property type="match status" value="1"/>
</dbReference>
<dbReference type="CDD" id="cd00609">
    <property type="entry name" value="AAT_like"/>
    <property type="match status" value="1"/>
</dbReference>
<dbReference type="EC" id="2.6.1.-" evidence="6"/>
<gene>
    <name evidence="8" type="ORF">GCM10011509_20000</name>
</gene>
<comment type="cofactor">
    <cofactor evidence="1 6">
        <name>pyridoxal 5'-phosphate</name>
        <dbReference type="ChEBI" id="CHEBI:597326"/>
    </cofactor>
</comment>
<dbReference type="PANTHER" id="PTHR46383">
    <property type="entry name" value="ASPARTATE AMINOTRANSFERASE"/>
    <property type="match status" value="1"/>
</dbReference>